<keyword evidence="3" id="KW-1185">Reference proteome</keyword>
<name>A0A8T2PPN2_9TELE</name>
<accession>A0A8T2PPN2</accession>
<evidence type="ECO:0000256" key="1">
    <source>
        <dbReference type="SAM" id="MobiDB-lite"/>
    </source>
</evidence>
<evidence type="ECO:0000313" key="2">
    <source>
        <dbReference type="EMBL" id="KAG9353317.1"/>
    </source>
</evidence>
<dbReference type="Proteomes" id="UP000824540">
    <property type="component" value="Unassembled WGS sequence"/>
</dbReference>
<reference evidence="2" key="1">
    <citation type="thesis" date="2021" institute="BYU ScholarsArchive" country="Provo, UT, USA">
        <title>Applications of and Algorithms for Genome Assembly and Genomic Analyses with an Emphasis on Marine Teleosts.</title>
        <authorList>
            <person name="Pickett B.D."/>
        </authorList>
    </citation>
    <scope>NUCLEOTIDE SEQUENCE</scope>
    <source>
        <strain evidence="2">HI-2016</strain>
    </source>
</reference>
<gene>
    <name evidence="2" type="ORF">JZ751_017894</name>
</gene>
<proteinExistence type="predicted"/>
<dbReference type="EMBL" id="JAFBMS010000004">
    <property type="protein sequence ID" value="KAG9353317.1"/>
    <property type="molecule type" value="Genomic_DNA"/>
</dbReference>
<feature type="compositionally biased region" description="Low complexity" evidence="1">
    <location>
        <begin position="54"/>
        <end position="72"/>
    </location>
</feature>
<evidence type="ECO:0000313" key="3">
    <source>
        <dbReference type="Proteomes" id="UP000824540"/>
    </source>
</evidence>
<dbReference type="AlphaFoldDB" id="A0A8T2PPN2"/>
<comment type="caution">
    <text evidence="2">The sequence shown here is derived from an EMBL/GenBank/DDBJ whole genome shotgun (WGS) entry which is preliminary data.</text>
</comment>
<protein>
    <submittedName>
        <fullName evidence="2">Uncharacterized protein</fullName>
    </submittedName>
</protein>
<feature type="region of interest" description="Disordered" evidence="1">
    <location>
        <begin position="54"/>
        <end position="74"/>
    </location>
</feature>
<sequence>MPPPELCFCFNRPRKTDRRRIAAMRDIKRAVSLQSIPSHPAACLRNTGSIKHAANSSSNTSSTQSSFASSQSCTDPNAASEWLYASRRVSRPRTGSEPALSLPSKDFLEHGNSFAAWSAVSLWEVERSVLNSVLMHCQICMDLIQWIVLSQAQTQLSQVYCRNLTGYRISSHAVSALSAAATAGKTT</sequence>
<organism evidence="2 3">
    <name type="scientific">Albula glossodonta</name>
    <name type="common">roundjaw bonefish</name>
    <dbReference type="NCBI Taxonomy" id="121402"/>
    <lineage>
        <taxon>Eukaryota</taxon>
        <taxon>Metazoa</taxon>
        <taxon>Chordata</taxon>
        <taxon>Craniata</taxon>
        <taxon>Vertebrata</taxon>
        <taxon>Euteleostomi</taxon>
        <taxon>Actinopterygii</taxon>
        <taxon>Neopterygii</taxon>
        <taxon>Teleostei</taxon>
        <taxon>Albuliformes</taxon>
        <taxon>Albulidae</taxon>
        <taxon>Albula</taxon>
    </lineage>
</organism>